<dbReference type="EMBL" id="BKCJ011310770">
    <property type="protein sequence ID" value="GFD18926.1"/>
    <property type="molecule type" value="Genomic_DNA"/>
</dbReference>
<feature type="non-terminal residue" evidence="2">
    <location>
        <position position="1"/>
    </location>
</feature>
<organism evidence="2">
    <name type="scientific">Tanacetum cinerariifolium</name>
    <name type="common">Dalmatian daisy</name>
    <name type="synonym">Chrysanthemum cinerariifolium</name>
    <dbReference type="NCBI Taxonomy" id="118510"/>
    <lineage>
        <taxon>Eukaryota</taxon>
        <taxon>Viridiplantae</taxon>
        <taxon>Streptophyta</taxon>
        <taxon>Embryophyta</taxon>
        <taxon>Tracheophyta</taxon>
        <taxon>Spermatophyta</taxon>
        <taxon>Magnoliopsida</taxon>
        <taxon>eudicotyledons</taxon>
        <taxon>Gunneridae</taxon>
        <taxon>Pentapetalae</taxon>
        <taxon>asterids</taxon>
        <taxon>campanulids</taxon>
        <taxon>Asterales</taxon>
        <taxon>Asteraceae</taxon>
        <taxon>Asteroideae</taxon>
        <taxon>Anthemideae</taxon>
        <taxon>Anthemidinae</taxon>
        <taxon>Tanacetum</taxon>
    </lineage>
</organism>
<protein>
    <recommendedName>
        <fullName evidence="3">Integrase, catalytic region, zinc finger, CCHC-type, peptidase aspartic, catalytic</fullName>
    </recommendedName>
</protein>
<name>A0A699UC41_TANCI</name>
<dbReference type="AlphaFoldDB" id="A0A699UC41"/>
<evidence type="ECO:0000256" key="1">
    <source>
        <dbReference type="SAM" id="MobiDB-lite"/>
    </source>
</evidence>
<accession>A0A699UC41</accession>
<evidence type="ECO:0008006" key="3">
    <source>
        <dbReference type="Google" id="ProtNLM"/>
    </source>
</evidence>
<proteinExistence type="predicted"/>
<evidence type="ECO:0000313" key="2">
    <source>
        <dbReference type="EMBL" id="GFD18926.1"/>
    </source>
</evidence>
<feature type="compositionally biased region" description="Acidic residues" evidence="1">
    <location>
        <begin position="52"/>
        <end position="61"/>
    </location>
</feature>
<feature type="region of interest" description="Disordered" evidence="1">
    <location>
        <begin position="12"/>
        <end position="61"/>
    </location>
</feature>
<reference evidence="2" key="1">
    <citation type="journal article" date="2019" name="Sci. Rep.">
        <title>Draft genome of Tanacetum cinerariifolium, the natural source of mosquito coil.</title>
        <authorList>
            <person name="Yamashiro T."/>
            <person name="Shiraishi A."/>
            <person name="Satake H."/>
            <person name="Nakayama K."/>
        </authorList>
    </citation>
    <scope>NUCLEOTIDE SEQUENCE</scope>
</reference>
<gene>
    <name evidence="2" type="ORF">Tci_890895</name>
</gene>
<comment type="caution">
    <text evidence="2">The sequence shown here is derived from an EMBL/GenBank/DDBJ whole genome shotgun (WGS) entry which is preliminary data.</text>
</comment>
<feature type="compositionally biased region" description="Polar residues" evidence="1">
    <location>
        <begin position="12"/>
        <end position="45"/>
    </location>
</feature>
<sequence length="97" mass="10840">PLYDEFFTACTSSVNKSSSPTNNSNQQDTQPTTNIQPTSEPSTPTYVHVEENNDNQAEEEHFQDDEFINPLCTPIQEVAESSSHNIGNLNVHTFNQP</sequence>